<evidence type="ECO:0000313" key="1">
    <source>
        <dbReference type="EMBL" id="SMY18731.1"/>
    </source>
</evidence>
<dbReference type="AlphaFoldDB" id="A0A1Y6L8A8"/>
<name>A0A1Y6L8A8_ZYMTR</name>
<organism evidence="1 2">
    <name type="scientific">Zymoseptoria tritici ST99CH_1A5</name>
    <dbReference type="NCBI Taxonomy" id="1276529"/>
    <lineage>
        <taxon>Eukaryota</taxon>
        <taxon>Fungi</taxon>
        <taxon>Dikarya</taxon>
        <taxon>Ascomycota</taxon>
        <taxon>Pezizomycotina</taxon>
        <taxon>Dothideomycetes</taxon>
        <taxon>Dothideomycetidae</taxon>
        <taxon>Mycosphaerellales</taxon>
        <taxon>Mycosphaerellaceae</taxon>
        <taxon>Zymoseptoria</taxon>
    </lineage>
</organism>
<dbReference type="EMBL" id="LT882676">
    <property type="protein sequence ID" value="SMY18731.1"/>
    <property type="molecule type" value="Genomic_DNA"/>
</dbReference>
<gene>
    <name evidence="1" type="ORF">ZT1A5_G166</name>
</gene>
<protein>
    <submittedName>
        <fullName evidence="1">Uncharacterized protein</fullName>
    </submittedName>
</protein>
<proteinExistence type="predicted"/>
<evidence type="ECO:0000313" key="2">
    <source>
        <dbReference type="Proteomes" id="UP000215453"/>
    </source>
</evidence>
<accession>A0A1Y6L8A8</accession>
<reference evidence="1 2" key="1">
    <citation type="submission" date="2016-10" db="EMBL/GenBank/DDBJ databases">
        <authorList>
            <person name="Varghese N."/>
        </authorList>
    </citation>
    <scope>NUCLEOTIDE SEQUENCE [LARGE SCALE GENOMIC DNA]</scope>
</reference>
<sequence length="302" mass="33524">MDRSPGQAVFEQLIFEPSFLTLAAAFHKTQSLCVSLPVARTGHLRPIDIIGPRDYDCVSICSHKKTRLANGRTHVHNTASFTSAALSSASALPRPYPTYSSAVPRCTIRWTSRIRHNNPNRFTTAIHSLRAYQSCARKTLRLPKYHFTIASFCSAVHPGFTISTGISVSFQHPKTLCNGHGFPIMKKSPSCPASTPIVSFISFGRESIISRIERPGPIPKGFRLLRWRRAKGTVGLENFGIKAFDAGQKGGRKWQFQCQSVIVANIRLEQLVDPQHNLTDNRRVAIWLGVGKGLVHLAVQWA</sequence>
<dbReference type="Proteomes" id="UP000215453">
    <property type="component" value="Chromosome 1"/>
</dbReference>